<name>A0AAE0DC46_COLKA</name>
<comment type="caution">
    <text evidence="1">The sequence shown here is derived from an EMBL/GenBank/DDBJ whole genome shotgun (WGS) entry which is preliminary data.</text>
</comment>
<proteinExistence type="predicted"/>
<reference evidence="1" key="1">
    <citation type="submission" date="2023-02" db="EMBL/GenBank/DDBJ databases">
        <title>Colletotrichum kahawae CIFC_Que2 genome sequencing and assembly.</title>
        <authorList>
            <person name="Baroncelli R."/>
        </authorList>
    </citation>
    <scope>NUCLEOTIDE SEQUENCE</scope>
    <source>
        <strain evidence="1">CIFC_Que2</strain>
    </source>
</reference>
<organism evidence="1 2">
    <name type="scientific">Colletotrichum kahawae</name>
    <name type="common">Coffee berry disease fungus</name>
    <dbReference type="NCBI Taxonomy" id="34407"/>
    <lineage>
        <taxon>Eukaryota</taxon>
        <taxon>Fungi</taxon>
        <taxon>Dikarya</taxon>
        <taxon>Ascomycota</taxon>
        <taxon>Pezizomycotina</taxon>
        <taxon>Sordariomycetes</taxon>
        <taxon>Hypocreomycetidae</taxon>
        <taxon>Glomerellales</taxon>
        <taxon>Glomerellaceae</taxon>
        <taxon>Colletotrichum</taxon>
        <taxon>Colletotrichum gloeosporioides species complex</taxon>
    </lineage>
</organism>
<dbReference type="AlphaFoldDB" id="A0AAE0DC46"/>
<dbReference type="EMBL" id="VYYT01000034">
    <property type="protein sequence ID" value="KAK2775790.1"/>
    <property type="molecule type" value="Genomic_DNA"/>
</dbReference>
<accession>A0AAE0DC46</accession>
<dbReference type="Proteomes" id="UP001281614">
    <property type="component" value="Unassembled WGS sequence"/>
</dbReference>
<keyword evidence="2" id="KW-1185">Reference proteome</keyword>
<gene>
    <name evidence="1" type="ORF">CKAH01_12746</name>
</gene>
<protein>
    <submittedName>
        <fullName evidence="1">Uncharacterized protein</fullName>
    </submittedName>
</protein>
<sequence length="25" mass="2694">MAAPTAFKLAVAHQCAPRTRLTLLL</sequence>
<evidence type="ECO:0000313" key="2">
    <source>
        <dbReference type="Proteomes" id="UP001281614"/>
    </source>
</evidence>
<evidence type="ECO:0000313" key="1">
    <source>
        <dbReference type="EMBL" id="KAK2775790.1"/>
    </source>
</evidence>